<accession>A0A1J4U195</accession>
<gene>
    <name evidence="11" type="primary">atpB</name>
    <name evidence="12" type="ORF">AUJ29_00420</name>
</gene>
<evidence type="ECO:0000256" key="5">
    <source>
        <dbReference type="ARBA" id="ARBA00022692"/>
    </source>
</evidence>
<evidence type="ECO:0000256" key="4">
    <source>
        <dbReference type="ARBA" id="ARBA00022547"/>
    </source>
</evidence>
<dbReference type="EMBL" id="MNVB01000012">
    <property type="protein sequence ID" value="OIO18154.1"/>
    <property type="molecule type" value="Genomic_DNA"/>
</dbReference>
<dbReference type="HAMAP" id="MF_01393">
    <property type="entry name" value="ATP_synth_a_bact"/>
    <property type="match status" value="1"/>
</dbReference>
<dbReference type="Proteomes" id="UP000182465">
    <property type="component" value="Unassembled WGS sequence"/>
</dbReference>
<feature type="transmembrane region" description="Helical" evidence="11">
    <location>
        <begin position="20"/>
        <end position="44"/>
    </location>
</feature>
<feature type="transmembrane region" description="Helical" evidence="11">
    <location>
        <begin position="129"/>
        <end position="154"/>
    </location>
</feature>
<dbReference type="Pfam" id="PF00119">
    <property type="entry name" value="ATP-synt_A"/>
    <property type="match status" value="1"/>
</dbReference>
<dbReference type="PANTHER" id="PTHR42823">
    <property type="entry name" value="ATP SYNTHASE SUBUNIT A, CHLOROPLASTIC"/>
    <property type="match status" value="1"/>
</dbReference>
<feature type="transmembrane region" description="Helical" evidence="11">
    <location>
        <begin position="202"/>
        <end position="222"/>
    </location>
</feature>
<dbReference type="GO" id="GO:0042777">
    <property type="term" value="P:proton motive force-driven plasma membrane ATP synthesis"/>
    <property type="evidence" value="ECO:0007669"/>
    <property type="project" value="TreeGrafter"/>
</dbReference>
<proteinExistence type="inferred from homology"/>
<keyword evidence="10 11" id="KW-0066">ATP synthesis</keyword>
<dbReference type="GO" id="GO:0005886">
    <property type="term" value="C:plasma membrane"/>
    <property type="evidence" value="ECO:0007669"/>
    <property type="project" value="UniProtKB-SubCell"/>
</dbReference>
<feature type="transmembrane region" description="Helical" evidence="11">
    <location>
        <begin position="229"/>
        <end position="253"/>
    </location>
</feature>
<comment type="function">
    <text evidence="11">Key component of the proton channel; it plays a direct role in the translocation of protons across the membrane.</text>
</comment>
<keyword evidence="6 11" id="KW-0375">Hydrogen ion transport</keyword>
<keyword evidence="9 11" id="KW-0472">Membrane</keyword>
<organism evidence="12 13">
    <name type="scientific">Candidatus Kuenenbacteria bacterium CG1_02_38_13</name>
    <dbReference type="NCBI Taxonomy" id="1805235"/>
    <lineage>
        <taxon>Bacteria</taxon>
        <taxon>Candidatus Kueneniibacteriota</taxon>
    </lineage>
</organism>
<dbReference type="SUPFAM" id="SSF81336">
    <property type="entry name" value="F1F0 ATP synthase subunit A"/>
    <property type="match status" value="1"/>
</dbReference>
<evidence type="ECO:0000256" key="2">
    <source>
        <dbReference type="ARBA" id="ARBA00006810"/>
    </source>
</evidence>
<evidence type="ECO:0000256" key="11">
    <source>
        <dbReference type="HAMAP-Rule" id="MF_01393"/>
    </source>
</evidence>
<evidence type="ECO:0000256" key="3">
    <source>
        <dbReference type="ARBA" id="ARBA00022448"/>
    </source>
</evidence>
<comment type="caution">
    <text evidence="12">The sequence shown here is derived from an EMBL/GenBank/DDBJ whole genome shotgun (WGS) entry which is preliminary data.</text>
</comment>
<evidence type="ECO:0000313" key="13">
    <source>
        <dbReference type="Proteomes" id="UP000182465"/>
    </source>
</evidence>
<evidence type="ECO:0000256" key="6">
    <source>
        <dbReference type="ARBA" id="ARBA00022781"/>
    </source>
</evidence>
<dbReference type="Gene3D" id="1.20.120.220">
    <property type="entry name" value="ATP synthase, F0 complex, subunit A"/>
    <property type="match status" value="1"/>
</dbReference>
<dbReference type="AlphaFoldDB" id="A0A1J4U195"/>
<dbReference type="CDD" id="cd00310">
    <property type="entry name" value="ATP-synt_Fo_a_6"/>
    <property type="match status" value="1"/>
</dbReference>
<keyword evidence="5 11" id="KW-0812">Transmembrane</keyword>
<evidence type="ECO:0000256" key="8">
    <source>
        <dbReference type="ARBA" id="ARBA00023065"/>
    </source>
</evidence>
<dbReference type="InterPro" id="IPR023011">
    <property type="entry name" value="ATP_synth_F0_asu_AS"/>
</dbReference>
<comment type="similarity">
    <text evidence="2 11">Belongs to the ATPase A chain family.</text>
</comment>
<feature type="transmembrane region" description="Helical" evidence="11">
    <location>
        <begin position="175"/>
        <end position="196"/>
    </location>
</feature>
<protein>
    <recommendedName>
        <fullName evidence="11">ATP synthase subunit a</fullName>
    </recommendedName>
    <alternativeName>
        <fullName evidence="11">ATP synthase F0 sector subunit a</fullName>
    </alternativeName>
    <alternativeName>
        <fullName evidence="11">F-ATPase subunit 6</fullName>
    </alternativeName>
</protein>
<dbReference type="GO" id="GO:0046933">
    <property type="term" value="F:proton-transporting ATP synthase activity, rotational mechanism"/>
    <property type="evidence" value="ECO:0007669"/>
    <property type="project" value="UniProtKB-UniRule"/>
</dbReference>
<keyword evidence="11" id="KW-1003">Cell membrane</keyword>
<reference evidence="12 13" key="1">
    <citation type="journal article" date="2016" name="Environ. Microbiol.">
        <title>Genomic resolution of a cold subsurface aquifer community provides metabolic insights for novel microbes adapted to high CO concentrations.</title>
        <authorList>
            <person name="Probst A.J."/>
            <person name="Castelle C.J."/>
            <person name="Singh A."/>
            <person name="Brown C.T."/>
            <person name="Anantharaman K."/>
            <person name="Sharon I."/>
            <person name="Hug L.A."/>
            <person name="Burstein D."/>
            <person name="Emerson J.B."/>
            <person name="Thomas B.C."/>
            <person name="Banfield J.F."/>
        </authorList>
    </citation>
    <scope>NUCLEOTIDE SEQUENCE [LARGE SCALE GENOMIC DNA]</scope>
    <source>
        <strain evidence="12">CG1_02_38_13</strain>
    </source>
</reference>
<keyword evidence="7 11" id="KW-1133">Transmembrane helix</keyword>
<sequence>MFLQVQTDNPPLQPETLFHIAGWPITNTQIMLWLILILLVIIFFKIKKFQLKPDCKFQHVAEMLYEGMRGFIQQLTGSKKHTEAIFPLIGAIFIFIGFSNLIGLIPLLTSITYQGAALLRTPTNDFNTTFSLALSMIILIQITSMKNWGVWGYLAKYIKIKEIFLGFKKGIGSGFMAIIEFFIGLLDIISEIAKVISLSLRLFGNMYAGEVMAAIILGAFAYGLPSIWLAMNLLVAVVQTVVFGSLTAAYYMMAVKPEEATNKNQF</sequence>
<evidence type="ECO:0000313" key="12">
    <source>
        <dbReference type="EMBL" id="OIO18154.1"/>
    </source>
</evidence>
<dbReference type="InterPro" id="IPR035908">
    <property type="entry name" value="F0_ATP_A_sf"/>
</dbReference>
<comment type="subcellular location">
    <subcellularLocation>
        <location evidence="11">Cell membrane</location>
        <topology evidence="11">Multi-pass membrane protein</topology>
    </subcellularLocation>
    <subcellularLocation>
        <location evidence="1">Membrane</location>
        <topology evidence="1">Multi-pass membrane protein</topology>
    </subcellularLocation>
</comment>
<dbReference type="PROSITE" id="PS00449">
    <property type="entry name" value="ATPASE_A"/>
    <property type="match status" value="1"/>
</dbReference>
<keyword evidence="4 11" id="KW-0138">CF(0)</keyword>
<keyword evidence="3 11" id="KW-0813">Transport</keyword>
<dbReference type="GO" id="GO:0045259">
    <property type="term" value="C:proton-transporting ATP synthase complex"/>
    <property type="evidence" value="ECO:0007669"/>
    <property type="project" value="UniProtKB-KW"/>
</dbReference>
<feature type="transmembrane region" description="Helical" evidence="11">
    <location>
        <begin position="84"/>
        <end position="109"/>
    </location>
</feature>
<evidence type="ECO:0000256" key="1">
    <source>
        <dbReference type="ARBA" id="ARBA00004141"/>
    </source>
</evidence>
<evidence type="ECO:0000256" key="9">
    <source>
        <dbReference type="ARBA" id="ARBA00023136"/>
    </source>
</evidence>
<dbReference type="InterPro" id="IPR045082">
    <property type="entry name" value="ATP_syn_F0_a_bact/chloroplast"/>
</dbReference>
<dbReference type="PANTHER" id="PTHR42823:SF3">
    <property type="entry name" value="ATP SYNTHASE SUBUNIT A, CHLOROPLASTIC"/>
    <property type="match status" value="1"/>
</dbReference>
<keyword evidence="8 11" id="KW-0406">Ion transport</keyword>
<name>A0A1J4U195_9BACT</name>
<dbReference type="InterPro" id="IPR000568">
    <property type="entry name" value="ATP_synth_F0_asu"/>
</dbReference>
<evidence type="ECO:0000256" key="10">
    <source>
        <dbReference type="ARBA" id="ARBA00023310"/>
    </source>
</evidence>
<evidence type="ECO:0000256" key="7">
    <source>
        <dbReference type="ARBA" id="ARBA00022989"/>
    </source>
</evidence>